<evidence type="ECO:0000256" key="1">
    <source>
        <dbReference type="ARBA" id="ARBA00023002"/>
    </source>
</evidence>
<sequence>MSILVSGATGFIALHVVSDLLKQDYKVIGTVRSQEKANKLRKQFDNNPNLSFELVSDIAAPEAFDKVFKKHGKDIKVVLHTASPVTVETTNYEKDLLLPAVNGTKSILESIKKYAADSVERVVITSSYASVMNVSKEGDGSIVYTEKDWNPATWENCQIDGLNAYCGSKKLAEKAAWDFFEENKNVVKFKMSTINPTYVFGPQLFDEDVNDKLNASCELINSIVKNNPQVEYLLENIKSHFVDVRDVAKAHLVAFQKDEAVGRRLLTSNGRFAYQDLVDVINEDFPQLKGKVIVGKPGTGKQSYGTFPGINNNRSKEILGFEFISLHKTVHDTAAQVLKKEGKL</sequence>
<dbReference type="GeneID" id="11500504"/>
<dbReference type="Pfam" id="PF01370">
    <property type="entry name" value="Epimerase"/>
    <property type="match status" value="1"/>
</dbReference>
<keyword evidence="1" id="KW-0560">Oxidoreductase</keyword>
<dbReference type="PANTHER" id="PTHR10366:SF844">
    <property type="entry name" value="NADPH-DEPENDENT METHYLGLYOXAL REDUCTASE GRE2"/>
    <property type="match status" value="1"/>
</dbReference>
<dbReference type="GO" id="GO:0016616">
    <property type="term" value="F:oxidoreductase activity, acting on the CH-OH group of donors, NAD or NADP as acceptor"/>
    <property type="evidence" value="ECO:0007669"/>
    <property type="project" value="TreeGrafter"/>
</dbReference>
<dbReference type="PANTHER" id="PTHR10366">
    <property type="entry name" value="NAD DEPENDENT EPIMERASE/DEHYDRATASE"/>
    <property type="match status" value="1"/>
</dbReference>
<feature type="domain" description="NAD-dependent epimerase/dehydratase" evidence="3">
    <location>
        <begin position="3"/>
        <end position="260"/>
    </location>
</feature>
<dbReference type="CDD" id="cd05227">
    <property type="entry name" value="AR_SDR_e"/>
    <property type="match status" value="1"/>
</dbReference>
<dbReference type="InParanoid" id="G8ZRM7"/>
<dbReference type="FunCoup" id="G8ZRM7">
    <property type="interactions" value="249"/>
</dbReference>
<protein>
    <recommendedName>
        <fullName evidence="3">NAD-dependent epimerase/dehydratase domain-containing protein</fullName>
    </recommendedName>
</protein>
<evidence type="ECO:0000259" key="3">
    <source>
        <dbReference type="Pfam" id="PF01370"/>
    </source>
</evidence>
<gene>
    <name evidence="4" type="primary">TDEL0C02800</name>
    <name evidence="4" type="ORF">TDEL_0C02800</name>
</gene>
<dbReference type="InterPro" id="IPR001509">
    <property type="entry name" value="Epimerase_deHydtase"/>
</dbReference>
<dbReference type="FunFam" id="3.40.50.720:FF:000191">
    <property type="entry name" value="Methylglyoxal reductase (NADPH-dependent)"/>
    <property type="match status" value="1"/>
</dbReference>
<dbReference type="HOGENOM" id="CLU_007383_9_2_1"/>
<evidence type="ECO:0000313" key="5">
    <source>
        <dbReference type="Proteomes" id="UP000005627"/>
    </source>
</evidence>
<dbReference type="STRING" id="1076872.G8ZRM7"/>
<dbReference type="EMBL" id="HE616744">
    <property type="protein sequence ID" value="CCE91169.1"/>
    <property type="molecule type" value="Genomic_DNA"/>
</dbReference>
<organism evidence="4 5">
    <name type="scientific">Torulaspora delbrueckii</name>
    <name type="common">Yeast</name>
    <name type="synonym">Candida colliculosa</name>
    <dbReference type="NCBI Taxonomy" id="4950"/>
    <lineage>
        <taxon>Eukaryota</taxon>
        <taxon>Fungi</taxon>
        <taxon>Dikarya</taxon>
        <taxon>Ascomycota</taxon>
        <taxon>Saccharomycotina</taxon>
        <taxon>Saccharomycetes</taxon>
        <taxon>Saccharomycetales</taxon>
        <taxon>Saccharomycetaceae</taxon>
        <taxon>Torulaspora</taxon>
    </lineage>
</organism>
<accession>G8ZRM7</accession>
<dbReference type="eggNOG" id="KOG1502">
    <property type="taxonomic scope" value="Eukaryota"/>
</dbReference>
<dbReference type="Gene3D" id="3.40.50.720">
    <property type="entry name" value="NAD(P)-binding Rossmann-like Domain"/>
    <property type="match status" value="1"/>
</dbReference>
<proteinExistence type="inferred from homology"/>
<dbReference type="InterPro" id="IPR050425">
    <property type="entry name" value="NAD(P)_dehydrat-like"/>
</dbReference>
<reference evidence="4 5" key="1">
    <citation type="journal article" date="2011" name="Proc. Natl. Acad. Sci. U.S.A.">
        <title>Evolutionary erosion of yeast sex chromosomes by mating-type switching accidents.</title>
        <authorList>
            <person name="Gordon J.L."/>
            <person name="Armisen D."/>
            <person name="Proux-Wera E."/>
            <person name="Oheigeartaigh S.S."/>
            <person name="Byrne K.P."/>
            <person name="Wolfe K.H."/>
        </authorList>
    </citation>
    <scope>NUCLEOTIDE SEQUENCE [LARGE SCALE GENOMIC DNA]</scope>
    <source>
        <strain evidence="5">ATCC 10662 / CBS 1146 / NBRC 0425 / NCYC 2629 / NRRL Y-866</strain>
    </source>
</reference>
<dbReference type="SMR" id="G8ZRM7"/>
<dbReference type="InterPro" id="IPR036291">
    <property type="entry name" value="NAD(P)-bd_dom_sf"/>
</dbReference>
<evidence type="ECO:0000313" key="4">
    <source>
        <dbReference type="EMBL" id="CCE91169.1"/>
    </source>
</evidence>
<keyword evidence="5" id="KW-1185">Reference proteome</keyword>
<dbReference type="KEGG" id="tdl:TDEL_0C02800"/>
<dbReference type="AlphaFoldDB" id="G8ZRM7"/>
<dbReference type="RefSeq" id="XP_003680380.1">
    <property type="nucleotide sequence ID" value="XM_003680332.1"/>
</dbReference>
<dbReference type="SUPFAM" id="SSF51735">
    <property type="entry name" value="NAD(P)-binding Rossmann-fold domains"/>
    <property type="match status" value="1"/>
</dbReference>
<comment type="similarity">
    <text evidence="2">Belongs to the NAD(P)-dependent epimerase/dehydratase family. Dihydroflavonol-4-reductase subfamily.</text>
</comment>
<evidence type="ECO:0000256" key="2">
    <source>
        <dbReference type="ARBA" id="ARBA00023445"/>
    </source>
</evidence>
<name>G8ZRM7_TORDE</name>
<dbReference type="OrthoDB" id="2735536at2759"/>
<dbReference type="Proteomes" id="UP000005627">
    <property type="component" value="Chromosome 3"/>
</dbReference>